<dbReference type="SUPFAM" id="SSF57196">
    <property type="entry name" value="EGF/Laminin"/>
    <property type="match status" value="2"/>
</dbReference>
<dbReference type="SMART" id="SM00179">
    <property type="entry name" value="EGF_CA"/>
    <property type="match status" value="2"/>
</dbReference>
<evidence type="ECO:0000256" key="8">
    <source>
        <dbReference type="ARBA" id="ARBA00023157"/>
    </source>
</evidence>
<keyword evidence="2" id="KW-0245">EGF-like domain</keyword>
<dbReference type="InterPro" id="IPR000742">
    <property type="entry name" value="EGF"/>
</dbReference>
<evidence type="ECO:0000256" key="6">
    <source>
        <dbReference type="ARBA" id="ARBA00022989"/>
    </source>
</evidence>
<evidence type="ECO:0000256" key="9">
    <source>
        <dbReference type="ARBA" id="ARBA00023170"/>
    </source>
</evidence>
<dbReference type="Pfam" id="PF07645">
    <property type="entry name" value="EGF_CA"/>
    <property type="match status" value="1"/>
</dbReference>
<dbReference type="InterPro" id="IPR018097">
    <property type="entry name" value="EGF_Ca-bd_CS"/>
</dbReference>
<dbReference type="Pfam" id="PF14670">
    <property type="entry name" value="FXa_inhibition"/>
    <property type="match status" value="1"/>
</dbReference>
<evidence type="ECO:0000256" key="11">
    <source>
        <dbReference type="SAM" id="MobiDB-lite"/>
    </source>
</evidence>
<keyword evidence="9" id="KW-0675">Receptor</keyword>
<evidence type="ECO:0000256" key="1">
    <source>
        <dbReference type="ARBA" id="ARBA00004479"/>
    </source>
</evidence>
<evidence type="ECO:0000256" key="2">
    <source>
        <dbReference type="ARBA" id="ARBA00022536"/>
    </source>
</evidence>
<dbReference type="PROSITE" id="PS01186">
    <property type="entry name" value="EGF_2"/>
    <property type="match status" value="1"/>
</dbReference>
<dbReference type="PROSITE" id="PS01187">
    <property type="entry name" value="EGF_CA"/>
    <property type="match status" value="1"/>
</dbReference>
<keyword evidence="6 12" id="KW-1133">Transmembrane helix</keyword>
<dbReference type="InterPro" id="IPR049883">
    <property type="entry name" value="NOTCH1_EGF-like"/>
</dbReference>
<evidence type="ECO:0000259" key="13">
    <source>
        <dbReference type="PROSITE" id="PS01186"/>
    </source>
</evidence>
<dbReference type="STRING" id="283909.R7TR68"/>
<keyword evidence="16" id="KW-1185">Reference proteome</keyword>
<gene>
    <name evidence="14" type="ORF">CAPTEDRAFT_219784</name>
</gene>
<evidence type="ECO:0000256" key="3">
    <source>
        <dbReference type="ARBA" id="ARBA00022583"/>
    </source>
</evidence>
<reference evidence="15" key="3">
    <citation type="submission" date="2015-06" db="UniProtKB">
        <authorList>
            <consortium name="EnsemblMetazoa"/>
        </authorList>
    </citation>
    <scope>IDENTIFICATION</scope>
</reference>
<evidence type="ECO:0000256" key="10">
    <source>
        <dbReference type="ARBA" id="ARBA00023180"/>
    </source>
</evidence>
<dbReference type="AlphaFoldDB" id="R7TR68"/>
<evidence type="ECO:0000256" key="12">
    <source>
        <dbReference type="SAM" id="Phobius"/>
    </source>
</evidence>
<dbReference type="PANTHER" id="PTHR24034:SF89">
    <property type="entry name" value="COMPLEMENT COMPONENT C1Q RECEPTOR"/>
    <property type="match status" value="1"/>
</dbReference>
<evidence type="ECO:0000313" key="16">
    <source>
        <dbReference type="Proteomes" id="UP000014760"/>
    </source>
</evidence>
<proteinExistence type="predicted"/>
<evidence type="ECO:0000256" key="4">
    <source>
        <dbReference type="ARBA" id="ARBA00022692"/>
    </source>
</evidence>
<dbReference type="FunFam" id="2.10.25.10:FF:000009">
    <property type="entry name" value="Low-density lipoprotein receptor isoform 1"/>
    <property type="match status" value="1"/>
</dbReference>
<reference evidence="14 16" key="2">
    <citation type="journal article" date="2013" name="Nature">
        <title>Insights into bilaterian evolution from three spiralian genomes.</title>
        <authorList>
            <person name="Simakov O."/>
            <person name="Marletaz F."/>
            <person name="Cho S.J."/>
            <person name="Edsinger-Gonzales E."/>
            <person name="Havlak P."/>
            <person name="Hellsten U."/>
            <person name="Kuo D.H."/>
            <person name="Larsson T."/>
            <person name="Lv J."/>
            <person name="Arendt D."/>
            <person name="Savage R."/>
            <person name="Osoegawa K."/>
            <person name="de Jong P."/>
            <person name="Grimwood J."/>
            <person name="Chapman J.A."/>
            <person name="Shapiro H."/>
            <person name="Aerts A."/>
            <person name="Otillar R.P."/>
            <person name="Terry A.Y."/>
            <person name="Boore J.L."/>
            <person name="Grigoriev I.V."/>
            <person name="Lindberg D.R."/>
            <person name="Seaver E.C."/>
            <person name="Weisblat D.A."/>
            <person name="Putnam N.H."/>
            <person name="Rokhsar D.S."/>
        </authorList>
    </citation>
    <scope>NUCLEOTIDE SEQUENCE</scope>
    <source>
        <strain evidence="14 16">I ESC-2004</strain>
    </source>
</reference>
<name>R7TR68_CAPTE</name>
<comment type="subcellular location">
    <subcellularLocation>
        <location evidence="1">Membrane</location>
        <topology evidence="1">Single-pass type I membrane protein</topology>
    </subcellularLocation>
</comment>
<keyword evidence="7 12" id="KW-0472">Membrane</keyword>
<dbReference type="GO" id="GO:0006897">
    <property type="term" value="P:endocytosis"/>
    <property type="evidence" value="ECO:0007669"/>
    <property type="project" value="UniProtKB-KW"/>
</dbReference>
<feature type="domain" description="EGF-like" evidence="13">
    <location>
        <begin position="187"/>
        <end position="201"/>
    </location>
</feature>
<keyword evidence="10" id="KW-0325">Glycoprotein</keyword>
<dbReference type="InterPro" id="IPR001881">
    <property type="entry name" value="EGF-like_Ca-bd_dom"/>
</dbReference>
<feature type="region of interest" description="Disordered" evidence="11">
    <location>
        <begin position="366"/>
        <end position="385"/>
    </location>
</feature>
<keyword evidence="5" id="KW-0677">Repeat</keyword>
<keyword evidence="8" id="KW-1015">Disulfide bond</keyword>
<evidence type="ECO:0000313" key="15">
    <source>
        <dbReference type="EnsemblMetazoa" id="CapteP219784"/>
    </source>
</evidence>
<evidence type="ECO:0000313" key="14">
    <source>
        <dbReference type="EMBL" id="ELT96393.1"/>
    </source>
</evidence>
<protein>
    <recommendedName>
        <fullName evidence="13">EGF-like domain-containing protein</fullName>
    </recommendedName>
</protein>
<feature type="region of interest" description="Disordered" evidence="11">
    <location>
        <begin position="318"/>
        <end position="341"/>
    </location>
</feature>
<dbReference type="EnsemblMetazoa" id="CapteT219784">
    <property type="protein sequence ID" value="CapteP219784"/>
    <property type="gene ID" value="CapteG219784"/>
</dbReference>
<evidence type="ECO:0000256" key="5">
    <source>
        <dbReference type="ARBA" id="ARBA00022737"/>
    </source>
</evidence>
<keyword evidence="3" id="KW-0254">Endocytosis</keyword>
<feature type="transmembrane region" description="Helical" evidence="12">
    <location>
        <begin position="230"/>
        <end position="253"/>
    </location>
</feature>
<sequence length="385" mass="42275">MTEAVTSAEEEIPCIVPEGHTDPEFVRHNFGEDEPVAGPICNKTGVLVQDLYNRCEKRHCCLAKCSCDHLSTLLPESMSTCPGRSSRSEPLVYNCYMPQIMNRYYLRVCCDGYEMNDDLICVRKINCSVDNGGCEHTCVTINGQATCQCNEGYQLTNTTECQDIDECEEGNHTCEDRCINEIGFYNCSCPAGFIVEATGKCTAAPSTSAPVIVVIPNQSRQQSPDGTPSYVYLVAGLASLVILLLLLALILFLRKRRAKQLNHSASGQMVQTDAFANVIYGMTLPAPLPQGAEGRHDYEELPEVIKKSKKQEDDLGLEAEPLPDKVPHGGAAGGQDDGHYEVLPEMDKVKLDDELGVEYSKEAVGVDNSAYNVPQNLNDVPMKKY</sequence>
<dbReference type="Proteomes" id="UP000014760">
    <property type="component" value="Unassembled WGS sequence"/>
</dbReference>
<keyword evidence="4 12" id="KW-0812">Transmembrane</keyword>
<dbReference type="PANTHER" id="PTHR24034">
    <property type="entry name" value="EGF-LIKE DOMAIN-CONTAINING PROTEIN"/>
    <property type="match status" value="1"/>
</dbReference>
<dbReference type="HOGENOM" id="CLU_718145_0_0_1"/>
<organism evidence="14">
    <name type="scientific">Capitella teleta</name>
    <name type="common">Polychaete worm</name>
    <dbReference type="NCBI Taxonomy" id="283909"/>
    <lineage>
        <taxon>Eukaryota</taxon>
        <taxon>Metazoa</taxon>
        <taxon>Spiralia</taxon>
        <taxon>Lophotrochozoa</taxon>
        <taxon>Annelida</taxon>
        <taxon>Polychaeta</taxon>
        <taxon>Sedentaria</taxon>
        <taxon>Scolecida</taxon>
        <taxon>Capitellidae</taxon>
        <taxon>Capitella</taxon>
    </lineage>
</organism>
<feature type="compositionally biased region" description="Polar residues" evidence="11">
    <location>
        <begin position="369"/>
        <end position="378"/>
    </location>
</feature>
<dbReference type="OrthoDB" id="6022609at2759"/>
<reference evidence="16" key="1">
    <citation type="submission" date="2012-12" db="EMBL/GenBank/DDBJ databases">
        <authorList>
            <person name="Hellsten U."/>
            <person name="Grimwood J."/>
            <person name="Chapman J.A."/>
            <person name="Shapiro H."/>
            <person name="Aerts A."/>
            <person name="Otillar R.P."/>
            <person name="Terry A.Y."/>
            <person name="Boore J.L."/>
            <person name="Simakov O."/>
            <person name="Marletaz F."/>
            <person name="Cho S.-J."/>
            <person name="Edsinger-Gonzales E."/>
            <person name="Havlak P."/>
            <person name="Kuo D.-H."/>
            <person name="Larsson T."/>
            <person name="Lv J."/>
            <person name="Arendt D."/>
            <person name="Savage R."/>
            <person name="Osoegawa K."/>
            <person name="de Jong P."/>
            <person name="Lindberg D.R."/>
            <person name="Seaver E.C."/>
            <person name="Weisblat D.A."/>
            <person name="Putnam N.H."/>
            <person name="Grigoriev I.V."/>
            <person name="Rokhsar D.S."/>
        </authorList>
    </citation>
    <scope>NUCLEOTIDE SEQUENCE</scope>
    <source>
        <strain evidence="16">I ESC-2004</strain>
    </source>
</reference>
<dbReference type="EMBL" id="KB308834">
    <property type="protein sequence ID" value="ELT96393.1"/>
    <property type="molecule type" value="Genomic_DNA"/>
</dbReference>
<dbReference type="EMBL" id="AMQN01011333">
    <property type="status" value="NOT_ANNOTATED_CDS"/>
    <property type="molecule type" value="Genomic_DNA"/>
</dbReference>
<dbReference type="Gene3D" id="2.10.25.10">
    <property type="entry name" value="Laminin"/>
    <property type="match status" value="2"/>
</dbReference>
<evidence type="ECO:0000256" key="7">
    <source>
        <dbReference type="ARBA" id="ARBA00023136"/>
    </source>
</evidence>
<dbReference type="SMART" id="SM00181">
    <property type="entry name" value="EGF"/>
    <property type="match status" value="2"/>
</dbReference>
<accession>R7TR68</accession>
<dbReference type="InterPro" id="IPR050751">
    <property type="entry name" value="ECM_structural_protein"/>
</dbReference>
<dbReference type="GO" id="GO:0016020">
    <property type="term" value="C:membrane"/>
    <property type="evidence" value="ECO:0007669"/>
    <property type="project" value="UniProtKB-SubCell"/>
</dbReference>
<dbReference type="GO" id="GO:0005509">
    <property type="term" value="F:calcium ion binding"/>
    <property type="evidence" value="ECO:0007669"/>
    <property type="project" value="InterPro"/>
</dbReference>